<gene>
    <name evidence="4" type="ORF">S01H4_30297</name>
</gene>
<feature type="domain" description="Asparagine synthetase" evidence="3">
    <location>
        <begin position="6"/>
        <end position="25"/>
    </location>
</feature>
<dbReference type="InterPro" id="IPR001962">
    <property type="entry name" value="Asn_synthase"/>
</dbReference>
<evidence type="ECO:0000313" key="4">
    <source>
        <dbReference type="EMBL" id="GAG86920.1"/>
    </source>
</evidence>
<sequence length="181" mass="21198">EYVNEVLSGEGGDELFAGYHYLKRLPPEELEDELIDITKRLHNTALQRVDRSASAHGTVAHVCFLDPEVVDYAFRIPAEYKIRDNVEKWILRVAFNDMLPEQVLNRKKSKFWEGAGVGELMSDYADSTIKDGDFRRERILKNGWIINSKEELFYYRIFRDQFGELENLSWMGRTKRISAME</sequence>
<dbReference type="GO" id="GO:0005829">
    <property type="term" value="C:cytosol"/>
    <property type="evidence" value="ECO:0007669"/>
    <property type="project" value="TreeGrafter"/>
</dbReference>
<dbReference type="GO" id="GO:0004066">
    <property type="term" value="F:asparagine synthase (glutamine-hydrolyzing) activity"/>
    <property type="evidence" value="ECO:0007669"/>
    <property type="project" value="InterPro"/>
</dbReference>
<accession>X1AW00</accession>
<comment type="caution">
    <text evidence="4">The sequence shown here is derived from an EMBL/GenBank/DDBJ whole genome shotgun (WGS) entry which is preliminary data.</text>
</comment>
<dbReference type="CDD" id="cd01991">
    <property type="entry name" value="Asn_synthase_B_C"/>
    <property type="match status" value="1"/>
</dbReference>
<dbReference type="EMBL" id="BART01015626">
    <property type="protein sequence ID" value="GAG86920.1"/>
    <property type="molecule type" value="Genomic_DNA"/>
</dbReference>
<organism evidence="4">
    <name type="scientific">marine sediment metagenome</name>
    <dbReference type="NCBI Taxonomy" id="412755"/>
    <lineage>
        <taxon>unclassified sequences</taxon>
        <taxon>metagenomes</taxon>
        <taxon>ecological metagenomes</taxon>
    </lineage>
</organism>
<protein>
    <recommendedName>
        <fullName evidence="3">Asparagine synthetase domain-containing protein</fullName>
    </recommendedName>
</protein>
<name>X1AW00_9ZZZZ</name>
<dbReference type="InterPro" id="IPR050795">
    <property type="entry name" value="Asn_Synthetase"/>
</dbReference>
<keyword evidence="2" id="KW-0067">ATP-binding</keyword>
<dbReference type="SUPFAM" id="SSF52402">
    <property type="entry name" value="Adenine nucleotide alpha hydrolases-like"/>
    <property type="match status" value="1"/>
</dbReference>
<keyword evidence="1" id="KW-0547">Nucleotide-binding</keyword>
<dbReference type="GO" id="GO:0006529">
    <property type="term" value="P:asparagine biosynthetic process"/>
    <property type="evidence" value="ECO:0007669"/>
    <property type="project" value="InterPro"/>
</dbReference>
<feature type="domain" description="Asparagine synthetase" evidence="3">
    <location>
        <begin position="35"/>
        <end position="146"/>
    </location>
</feature>
<dbReference type="InterPro" id="IPR014729">
    <property type="entry name" value="Rossmann-like_a/b/a_fold"/>
</dbReference>
<evidence type="ECO:0000256" key="2">
    <source>
        <dbReference type="ARBA" id="ARBA00022840"/>
    </source>
</evidence>
<proteinExistence type="predicted"/>
<evidence type="ECO:0000256" key="1">
    <source>
        <dbReference type="ARBA" id="ARBA00022741"/>
    </source>
</evidence>
<dbReference type="GO" id="GO:0005524">
    <property type="term" value="F:ATP binding"/>
    <property type="evidence" value="ECO:0007669"/>
    <property type="project" value="UniProtKB-KW"/>
</dbReference>
<dbReference type="AlphaFoldDB" id="X1AW00"/>
<dbReference type="Gene3D" id="3.40.50.620">
    <property type="entry name" value="HUPs"/>
    <property type="match status" value="1"/>
</dbReference>
<dbReference type="Pfam" id="PF00733">
    <property type="entry name" value="Asn_synthase"/>
    <property type="match status" value="2"/>
</dbReference>
<feature type="non-terminal residue" evidence="4">
    <location>
        <position position="1"/>
    </location>
</feature>
<evidence type="ECO:0000259" key="3">
    <source>
        <dbReference type="Pfam" id="PF00733"/>
    </source>
</evidence>
<dbReference type="PANTHER" id="PTHR11772:SF2">
    <property type="entry name" value="ASPARAGINE SYNTHETASE [GLUTAMINE-HYDROLYZING]"/>
    <property type="match status" value="1"/>
</dbReference>
<dbReference type="PANTHER" id="PTHR11772">
    <property type="entry name" value="ASPARAGINE SYNTHETASE"/>
    <property type="match status" value="1"/>
</dbReference>
<reference evidence="4" key="1">
    <citation type="journal article" date="2014" name="Front. Microbiol.">
        <title>High frequency of phylogenetically diverse reductive dehalogenase-homologous genes in deep subseafloor sedimentary metagenomes.</title>
        <authorList>
            <person name="Kawai M."/>
            <person name="Futagami T."/>
            <person name="Toyoda A."/>
            <person name="Takaki Y."/>
            <person name="Nishi S."/>
            <person name="Hori S."/>
            <person name="Arai W."/>
            <person name="Tsubouchi T."/>
            <person name="Morono Y."/>
            <person name="Uchiyama I."/>
            <person name="Ito T."/>
            <person name="Fujiyama A."/>
            <person name="Inagaki F."/>
            <person name="Takami H."/>
        </authorList>
    </citation>
    <scope>NUCLEOTIDE SEQUENCE</scope>
    <source>
        <strain evidence="4">Expedition CK06-06</strain>
    </source>
</reference>